<feature type="domain" description="Rhodanese" evidence="1">
    <location>
        <begin position="41"/>
        <end position="143"/>
    </location>
</feature>
<dbReference type="InterPro" id="IPR001763">
    <property type="entry name" value="Rhodanese-like_dom"/>
</dbReference>
<sequence length="149" mass="16872">MNLSWSLFTNGFLLVVLYFLFFSDSGAKIVTLDVYKAKNLIQSDHVYLDVRRVEDFRKGHVDTDKIVNIPYLLDTPSGKVKNPEFVKQVSCACDKEDHIIVGCDCGVKSLYATADLQANGFKDVKNMEGGYRDWVRNRFPVKPLAVTSE</sequence>
<protein>
    <recommendedName>
        <fullName evidence="1">Rhodanese domain-containing protein</fullName>
    </recommendedName>
</protein>
<dbReference type="CDD" id="cd00158">
    <property type="entry name" value="RHOD"/>
    <property type="match status" value="1"/>
</dbReference>
<dbReference type="Gene3D" id="3.40.250.10">
    <property type="entry name" value="Rhodanese-like domain"/>
    <property type="match status" value="1"/>
</dbReference>
<comment type="caution">
    <text evidence="2">The sequence shown here is derived from an EMBL/GenBank/DDBJ whole genome shotgun (WGS) entry which is preliminary data.</text>
</comment>
<evidence type="ECO:0000313" key="2">
    <source>
        <dbReference type="EMBL" id="KAK4260669.1"/>
    </source>
</evidence>
<dbReference type="EMBL" id="JAWXYG010000010">
    <property type="protein sequence ID" value="KAK4260669.1"/>
    <property type="molecule type" value="Genomic_DNA"/>
</dbReference>
<dbReference type="AlphaFoldDB" id="A0AAE1J2V7"/>
<keyword evidence="3" id="KW-1185">Reference proteome</keyword>
<gene>
    <name evidence="2" type="ORF">QN277_003754</name>
</gene>
<dbReference type="GO" id="GO:0003824">
    <property type="term" value="F:catalytic activity"/>
    <property type="evidence" value="ECO:0007669"/>
    <property type="project" value="InterPro"/>
</dbReference>
<dbReference type="InterPro" id="IPR044684">
    <property type="entry name" value="STR17/STR18/HARC1-like"/>
</dbReference>
<accession>A0AAE1J2V7</accession>
<dbReference type="InterPro" id="IPR036873">
    <property type="entry name" value="Rhodanese-like_dom_sf"/>
</dbReference>
<dbReference type="SMART" id="SM00450">
    <property type="entry name" value="RHOD"/>
    <property type="match status" value="1"/>
</dbReference>
<reference evidence="2" key="1">
    <citation type="submission" date="2023-10" db="EMBL/GenBank/DDBJ databases">
        <title>Chromosome-level genome of the transformable northern wattle, Acacia crassicarpa.</title>
        <authorList>
            <person name="Massaro I."/>
            <person name="Sinha N.R."/>
            <person name="Poethig S."/>
            <person name="Leichty A.R."/>
        </authorList>
    </citation>
    <scope>NUCLEOTIDE SEQUENCE</scope>
    <source>
        <strain evidence="2">Acra3RX</strain>
        <tissue evidence="2">Leaf</tissue>
    </source>
</reference>
<dbReference type="Pfam" id="PF00581">
    <property type="entry name" value="Rhodanese"/>
    <property type="match status" value="1"/>
</dbReference>
<dbReference type="SUPFAM" id="SSF52821">
    <property type="entry name" value="Rhodanese/Cell cycle control phosphatase"/>
    <property type="match status" value="1"/>
</dbReference>
<name>A0AAE1J2V7_9FABA</name>
<dbReference type="PROSITE" id="PS50206">
    <property type="entry name" value="RHODANESE_3"/>
    <property type="match status" value="1"/>
</dbReference>
<evidence type="ECO:0000259" key="1">
    <source>
        <dbReference type="PROSITE" id="PS50206"/>
    </source>
</evidence>
<dbReference type="PANTHER" id="PTHR44542">
    <property type="entry name" value="THIOSULFATE SULFURTRANSFERASE 18"/>
    <property type="match status" value="1"/>
</dbReference>
<dbReference type="PANTHER" id="PTHR44542:SF12">
    <property type="entry name" value="THIOSULFATE SULFURTRANSFERASE 18"/>
    <property type="match status" value="1"/>
</dbReference>
<evidence type="ECO:0000313" key="3">
    <source>
        <dbReference type="Proteomes" id="UP001293593"/>
    </source>
</evidence>
<dbReference type="Proteomes" id="UP001293593">
    <property type="component" value="Unassembled WGS sequence"/>
</dbReference>
<organism evidence="2 3">
    <name type="scientific">Acacia crassicarpa</name>
    <name type="common">northern wattle</name>
    <dbReference type="NCBI Taxonomy" id="499986"/>
    <lineage>
        <taxon>Eukaryota</taxon>
        <taxon>Viridiplantae</taxon>
        <taxon>Streptophyta</taxon>
        <taxon>Embryophyta</taxon>
        <taxon>Tracheophyta</taxon>
        <taxon>Spermatophyta</taxon>
        <taxon>Magnoliopsida</taxon>
        <taxon>eudicotyledons</taxon>
        <taxon>Gunneridae</taxon>
        <taxon>Pentapetalae</taxon>
        <taxon>rosids</taxon>
        <taxon>fabids</taxon>
        <taxon>Fabales</taxon>
        <taxon>Fabaceae</taxon>
        <taxon>Caesalpinioideae</taxon>
        <taxon>mimosoid clade</taxon>
        <taxon>Acacieae</taxon>
        <taxon>Acacia</taxon>
    </lineage>
</organism>
<proteinExistence type="predicted"/>